<comment type="caution">
    <text evidence="2">The sequence shown here is derived from an EMBL/GenBank/DDBJ whole genome shotgun (WGS) entry which is preliminary data.</text>
</comment>
<reference evidence="2" key="1">
    <citation type="submission" date="2023-06" db="EMBL/GenBank/DDBJ databases">
        <title>Survivors Of The Sea: Transcriptome response of Skeletonema marinoi to long-term dormancy.</title>
        <authorList>
            <person name="Pinder M.I.M."/>
            <person name="Kourtchenko O."/>
            <person name="Robertson E.K."/>
            <person name="Larsson T."/>
            <person name="Maumus F."/>
            <person name="Osuna-Cruz C.M."/>
            <person name="Vancaester E."/>
            <person name="Stenow R."/>
            <person name="Vandepoele K."/>
            <person name="Ploug H."/>
            <person name="Bruchert V."/>
            <person name="Godhe A."/>
            <person name="Topel M."/>
        </authorList>
    </citation>
    <scope>NUCLEOTIDE SEQUENCE</scope>
    <source>
        <strain evidence="2">R05AC</strain>
    </source>
</reference>
<dbReference type="Proteomes" id="UP001224775">
    <property type="component" value="Unassembled WGS sequence"/>
</dbReference>
<sequence length="411" mass="45761">MTNIICTIQSSMMWSRALVFILISLLGLASSKAAEDVANLRGSDEALARHEPVDDTIWWEQGRMLRPDTVCPYPDSTNLSPVRSGQYGSSTGDCFYMYWDPTKCNMKSKCPLYVYVDGTISGDFDDRDTVFMKEMAARGYVAVTADYDDASMGYIDGCQGFERKSQKIFDDSTVGSVLHQLCQDDNNAFGHRNDVPVDCNKGVAVNGYSQGSHVTALAGNFSPLVTAGLYWGNGNRGKLCAMKYPACSMCGSMDVPCMNSNQIELPKEKRRYINGDKDSYFGACENWFGRNNRNNVIDQLQAISGMTCPYSQNNCFSPNPNQAGYYVAIGETHDFMDVTPGSFFMNIYNPWGLPQTFDWLAEEAYIRQSEEKMRSYDASSTGMSAPTSAVAQPPTSAPTVKQSIWQRLKWW</sequence>
<keyword evidence="3" id="KW-1185">Reference proteome</keyword>
<keyword evidence="1" id="KW-0732">Signal</keyword>
<feature type="signal peptide" evidence="1">
    <location>
        <begin position="1"/>
        <end position="33"/>
    </location>
</feature>
<evidence type="ECO:0008006" key="4">
    <source>
        <dbReference type="Google" id="ProtNLM"/>
    </source>
</evidence>
<organism evidence="2 3">
    <name type="scientific">Skeletonema marinoi</name>
    <dbReference type="NCBI Taxonomy" id="267567"/>
    <lineage>
        <taxon>Eukaryota</taxon>
        <taxon>Sar</taxon>
        <taxon>Stramenopiles</taxon>
        <taxon>Ochrophyta</taxon>
        <taxon>Bacillariophyta</taxon>
        <taxon>Coscinodiscophyceae</taxon>
        <taxon>Thalassiosirophycidae</taxon>
        <taxon>Thalassiosirales</taxon>
        <taxon>Skeletonemataceae</taxon>
        <taxon>Skeletonema</taxon>
        <taxon>Skeletonema marinoi-dohrnii complex</taxon>
    </lineage>
</organism>
<evidence type="ECO:0000256" key="1">
    <source>
        <dbReference type="SAM" id="SignalP"/>
    </source>
</evidence>
<dbReference type="EMBL" id="JATAAI010000063">
    <property type="protein sequence ID" value="KAK1732595.1"/>
    <property type="molecule type" value="Genomic_DNA"/>
</dbReference>
<gene>
    <name evidence="2" type="ORF">QTG54_016736</name>
</gene>
<accession>A0AAD8XSG9</accession>
<protein>
    <recommendedName>
        <fullName evidence="4">Feruloyl esterase</fullName>
    </recommendedName>
</protein>
<dbReference type="InterPro" id="IPR029058">
    <property type="entry name" value="AB_hydrolase_fold"/>
</dbReference>
<evidence type="ECO:0000313" key="2">
    <source>
        <dbReference type="EMBL" id="KAK1732595.1"/>
    </source>
</evidence>
<dbReference type="Gene3D" id="3.40.50.1820">
    <property type="entry name" value="alpha/beta hydrolase"/>
    <property type="match status" value="1"/>
</dbReference>
<dbReference type="AlphaFoldDB" id="A0AAD8XSG9"/>
<evidence type="ECO:0000313" key="3">
    <source>
        <dbReference type="Proteomes" id="UP001224775"/>
    </source>
</evidence>
<proteinExistence type="predicted"/>
<dbReference type="SUPFAM" id="SSF53474">
    <property type="entry name" value="alpha/beta-Hydrolases"/>
    <property type="match status" value="1"/>
</dbReference>
<name>A0AAD8XSG9_9STRA</name>
<feature type="chain" id="PRO_5042061806" description="Feruloyl esterase" evidence="1">
    <location>
        <begin position="34"/>
        <end position="411"/>
    </location>
</feature>